<comment type="subcellular location">
    <subcellularLocation>
        <location evidence="6">Cytoplasm</location>
    </subcellularLocation>
    <subcellularLocation>
        <location evidence="6">Nucleus</location>
    </subcellularLocation>
</comment>
<feature type="binding site" evidence="6">
    <location>
        <position position="110"/>
    </location>
    <ligand>
        <name>S-adenosyl-L-methionine</name>
        <dbReference type="ChEBI" id="CHEBI:59789"/>
    </ligand>
</feature>
<evidence type="ECO:0000313" key="10">
    <source>
        <dbReference type="EMBL" id="KAK5094158.1"/>
    </source>
</evidence>
<dbReference type="HAMAP" id="MF_01116">
    <property type="entry name" value="TSR3"/>
    <property type="match status" value="1"/>
</dbReference>
<keyword evidence="3 6" id="KW-0698">rRNA processing</keyword>
<evidence type="ECO:0000256" key="6">
    <source>
        <dbReference type="HAMAP-Rule" id="MF_03146"/>
    </source>
</evidence>
<comment type="function">
    <text evidence="6">Aminocarboxypropyltransferase that catalyzes the aminocarboxypropyl transfer on pseudouridine at position 1191 (Psi1191) in 18S rRNA. It constitutes the last step in biosynthesis of the hypermodified N1-methyl-N3-(3-amino-3-carboxypropyl) pseudouridine (m1acp3-Psi) conserved in eukaryotic 18S rRNA.</text>
</comment>
<gene>
    <name evidence="6 10" type="primary">TSR3</name>
    <name evidence="10" type="ORF">LTR24_003763</name>
</gene>
<evidence type="ECO:0000256" key="2">
    <source>
        <dbReference type="ARBA" id="ARBA00022517"/>
    </source>
</evidence>
<feature type="compositionally biased region" description="Acidic residues" evidence="7">
    <location>
        <begin position="288"/>
        <end position="298"/>
    </location>
</feature>
<keyword evidence="5 6" id="KW-0949">S-adenosyl-L-methionine</keyword>
<keyword evidence="1 6" id="KW-0963">Cytoplasm</keyword>
<evidence type="ECO:0000259" key="9">
    <source>
        <dbReference type="Pfam" id="PF04068"/>
    </source>
</evidence>
<reference evidence="10 11" key="1">
    <citation type="submission" date="2023-08" db="EMBL/GenBank/DDBJ databases">
        <title>Black Yeasts Isolated from many extreme environments.</title>
        <authorList>
            <person name="Coleine C."/>
            <person name="Stajich J.E."/>
            <person name="Selbmann L."/>
        </authorList>
    </citation>
    <scope>NUCLEOTIDE SEQUENCE [LARGE SCALE GENOMIC DNA]</scope>
    <source>
        <strain evidence="10 11">CCFEE 5885</strain>
    </source>
</reference>
<dbReference type="PANTHER" id="PTHR20426">
    <property type="entry name" value="RIBOSOME BIOGENESIS PROTEIN TSR3 HOMOLOG"/>
    <property type="match status" value="1"/>
</dbReference>
<evidence type="ECO:0000256" key="3">
    <source>
        <dbReference type="ARBA" id="ARBA00022552"/>
    </source>
</evidence>
<dbReference type="Pfam" id="PF04034">
    <property type="entry name" value="Ribo_biogen_C"/>
    <property type="match status" value="1"/>
</dbReference>
<feature type="compositionally biased region" description="Basic and acidic residues" evidence="7">
    <location>
        <begin position="323"/>
        <end position="337"/>
    </location>
</feature>
<feature type="compositionally biased region" description="Basic residues" evidence="7">
    <location>
        <begin position="1"/>
        <end position="14"/>
    </location>
</feature>
<comment type="similarity">
    <text evidence="6">Belongs to the TDD superfamily. TSR3 family.</text>
</comment>
<feature type="domain" description="RNase L inhibitor RLI-like possible metal-binding" evidence="9">
    <location>
        <begin position="47"/>
        <end position="78"/>
    </location>
</feature>
<dbReference type="Proteomes" id="UP001345013">
    <property type="component" value="Unassembled WGS sequence"/>
</dbReference>
<keyword evidence="6" id="KW-0539">Nucleus</keyword>
<feature type="binding site" evidence="6">
    <location>
        <position position="62"/>
    </location>
    <ligand>
        <name>S-adenosyl-L-methionine</name>
        <dbReference type="ChEBI" id="CHEBI:59789"/>
    </ligand>
</feature>
<evidence type="ECO:0000256" key="5">
    <source>
        <dbReference type="ARBA" id="ARBA00022691"/>
    </source>
</evidence>
<feature type="compositionally biased region" description="Acidic residues" evidence="7">
    <location>
        <begin position="366"/>
        <end position="376"/>
    </location>
</feature>
<protein>
    <recommendedName>
        <fullName evidence="6">18S rRNA aminocarboxypropyltransferase</fullName>
        <ecNumber evidence="6">2.5.1.157</ecNumber>
    </recommendedName>
</protein>
<organism evidence="10 11">
    <name type="scientific">Lithohypha guttulata</name>
    <dbReference type="NCBI Taxonomy" id="1690604"/>
    <lineage>
        <taxon>Eukaryota</taxon>
        <taxon>Fungi</taxon>
        <taxon>Dikarya</taxon>
        <taxon>Ascomycota</taxon>
        <taxon>Pezizomycotina</taxon>
        <taxon>Eurotiomycetes</taxon>
        <taxon>Chaetothyriomycetidae</taxon>
        <taxon>Chaetothyriales</taxon>
        <taxon>Trichomeriaceae</taxon>
        <taxon>Lithohypha</taxon>
    </lineage>
</organism>
<sequence length="422" mass="46699">MVRHKKDHQSKGKKYSANPRHTPRTQRDNQSSADDADSGSFQAPPFKAACWDFNHCDSKRCSGKRLQHFGLLRQLPVGTKHSGVIISPNAKTILSPADTPLLEQFGAAVVECSWVRIQEIPWSKIGGKCERLLPYLVAANAVNYGRPWRLNCVEALAACFMICGKDDWAEMVLQHFSYGESFLNINASLFRRYAACKDEAGIKKVEEKWLKRLEKEYVDSRKTANEDGQEDDWAGGNVNRRELPEDLSDLSDSDDEDEAEQEKESEDDDAVYDANGKLHQGVPLDMPPSEDEDEEAEMAEIRRKILASKPFQNPNQDSNAASTDDKAPTQHHADAVKSKNAMANTAEPAAPQLLAADSDAESGSADNDEDGFDDFDAIANATPVTDRTGIAAKERARKLEKMAGAANSARFTRASIDAPKKW</sequence>
<proteinExistence type="inferred from homology"/>
<evidence type="ECO:0000256" key="1">
    <source>
        <dbReference type="ARBA" id="ARBA00022490"/>
    </source>
</evidence>
<dbReference type="InterPro" id="IPR007209">
    <property type="entry name" value="RNaseL-inhib-like_metal-bd_dom"/>
</dbReference>
<feature type="domain" description="16S/18S rRNA aminocarboxypropyltransferase Tsr3 C-terminal" evidence="8">
    <location>
        <begin position="84"/>
        <end position="210"/>
    </location>
</feature>
<dbReference type="PANTHER" id="PTHR20426:SF0">
    <property type="entry name" value="18S RRNA AMINOCARBOXYPROPYLTRANSFERASE"/>
    <property type="match status" value="1"/>
</dbReference>
<feature type="compositionally biased region" description="Polar residues" evidence="7">
    <location>
        <begin position="310"/>
        <end position="322"/>
    </location>
</feature>
<name>A0ABR0KDY9_9EURO</name>
<evidence type="ECO:0000313" key="11">
    <source>
        <dbReference type="Proteomes" id="UP001345013"/>
    </source>
</evidence>
<keyword evidence="11" id="KW-1185">Reference proteome</keyword>
<dbReference type="Pfam" id="PF04068">
    <property type="entry name" value="Fer4_RLI"/>
    <property type="match status" value="1"/>
</dbReference>
<feature type="region of interest" description="Disordered" evidence="7">
    <location>
        <begin position="220"/>
        <end position="422"/>
    </location>
</feature>
<dbReference type="InterPro" id="IPR007177">
    <property type="entry name" value="Tsr3_C"/>
</dbReference>
<comment type="catalytic activity">
    <reaction evidence="6">
        <text>N(1)-methylpseudouridine(1191) in yeast 18S rRNA + S-adenosyl-L-methionine = N(1)-methyl-N(3)-[(3S)-3-amino-3-carboxypropyl]pseudouridine(1191) in yeast 18S rRNA + S-methyl-5'-thioadenosine + H(+)</text>
        <dbReference type="Rhea" id="RHEA:63300"/>
        <dbReference type="Rhea" id="RHEA-COMP:13852"/>
        <dbReference type="Rhea" id="RHEA-COMP:16309"/>
        <dbReference type="ChEBI" id="CHEBI:15378"/>
        <dbReference type="ChEBI" id="CHEBI:17509"/>
        <dbReference type="ChEBI" id="CHEBI:59789"/>
        <dbReference type="ChEBI" id="CHEBI:74890"/>
        <dbReference type="ChEBI" id="CHEBI:146234"/>
    </reaction>
</comment>
<comment type="catalytic activity">
    <reaction evidence="6">
        <text>an N(1)-methylpseudouridine in rRNA + S-adenosyl-L-methionine = N(1)-methyl-N(3)-[(3S)-3-amino-3-carboxypropyl]pseudouridine in rRNA + S-methyl-5'-thioadenosine + H(+)</text>
        <dbReference type="Rhea" id="RHEA:63296"/>
        <dbReference type="Rhea" id="RHEA-COMP:11634"/>
        <dbReference type="Rhea" id="RHEA-COMP:16310"/>
        <dbReference type="ChEBI" id="CHEBI:15378"/>
        <dbReference type="ChEBI" id="CHEBI:17509"/>
        <dbReference type="ChEBI" id="CHEBI:59789"/>
        <dbReference type="ChEBI" id="CHEBI:74890"/>
        <dbReference type="ChEBI" id="CHEBI:146234"/>
        <dbReference type="EC" id="2.5.1.157"/>
    </reaction>
</comment>
<evidence type="ECO:0000256" key="7">
    <source>
        <dbReference type="SAM" id="MobiDB-lite"/>
    </source>
</evidence>
<feature type="compositionally biased region" description="Low complexity" evidence="7">
    <location>
        <begin position="355"/>
        <end position="365"/>
    </location>
</feature>
<feature type="binding site" evidence="6">
    <location>
        <position position="148"/>
    </location>
    <ligand>
        <name>S-adenosyl-L-methionine</name>
        <dbReference type="ChEBI" id="CHEBI:59789"/>
    </ligand>
</feature>
<dbReference type="EMBL" id="JAVRRG010000036">
    <property type="protein sequence ID" value="KAK5094158.1"/>
    <property type="molecule type" value="Genomic_DNA"/>
</dbReference>
<dbReference type="EC" id="2.5.1.157" evidence="6"/>
<keyword evidence="2 6" id="KW-0690">Ribosome biogenesis</keyword>
<evidence type="ECO:0000256" key="4">
    <source>
        <dbReference type="ARBA" id="ARBA00022679"/>
    </source>
</evidence>
<keyword evidence="4 6" id="KW-0808">Transferase</keyword>
<feature type="compositionally biased region" description="Acidic residues" evidence="7">
    <location>
        <begin position="245"/>
        <end position="271"/>
    </location>
</feature>
<evidence type="ECO:0000259" key="8">
    <source>
        <dbReference type="Pfam" id="PF04034"/>
    </source>
</evidence>
<dbReference type="InterPro" id="IPR022968">
    <property type="entry name" value="Tsr3-like"/>
</dbReference>
<feature type="region of interest" description="Disordered" evidence="7">
    <location>
        <begin position="1"/>
        <end position="39"/>
    </location>
</feature>
<feature type="compositionally biased region" description="Basic and acidic residues" evidence="7">
    <location>
        <begin position="392"/>
        <end position="401"/>
    </location>
</feature>
<feature type="binding site" evidence="6">
    <location>
        <position position="133"/>
    </location>
    <ligand>
        <name>S-adenosyl-L-methionine</name>
        <dbReference type="ChEBI" id="CHEBI:59789"/>
    </ligand>
</feature>
<comment type="caution">
    <text evidence="10">The sequence shown here is derived from an EMBL/GenBank/DDBJ whole genome shotgun (WGS) entry which is preliminary data.</text>
</comment>
<accession>A0ABR0KDY9</accession>